<protein>
    <submittedName>
        <fullName evidence="1">11107_t:CDS:1</fullName>
    </submittedName>
</protein>
<evidence type="ECO:0000313" key="2">
    <source>
        <dbReference type="Proteomes" id="UP000789702"/>
    </source>
</evidence>
<keyword evidence="2" id="KW-1185">Reference proteome</keyword>
<sequence>MDMRNPLKLPNLDEFYRFLTTSMGFTTNLRQISVYFNENELFRISKEIIGHHRSIKIKPDIKRESPEKLFKLESVNINTVKFEVTITRIVSSRNHEKKNEAVSFQIASGNLKVQIQRKFSSEMEKVNKEKASKSSDVPSDIFKDLLPYPEQGNIFIGFRTHQTTSYSVNLAARVIPTVERESIDFAEKTLSVYNTEMLCSMGELCRVLYEYEMNQISQLYQHKSDDNQLMLEERSVRILNHFTFKQSTPDDKVGSIIEEQFYRCCSSQLSILSTHGVKSINLIRLPDPEMTAFIKTTPVVPKIMMNQCESFFSRANSILKIIEQILISDIFEELKKRILDVDEMVALMKWWTTQTFSIKEHDHFMQLASANIENKVIRLKNVRHFQNPGIISPGLDVPSNVLPYAIS</sequence>
<evidence type="ECO:0000313" key="1">
    <source>
        <dbReference type="EMBL" id="CAG8487754.1"/>
    </source>
</evidence>
<dbReference type="EMBL" id="CAJVPU010001763">
    <property type="protein sequence ID" value="CAG8487754.1"/>
    <property type="molecule type" value="Genomic_DNA"/>
</dbReference>
<reference evidence="1" key="1">
    <citation type="submission" date="2021-06" db="EMBL/GenBank/DDBJ databases">
        <authorList>
            <person name="Kallberg Y."/>
            <person name="Tangrot J."/>
            <person name="Rosling A."/>
        </authorList>
    </citation>
    <scope>NUCLEOTIDE SEQUENCE</scope>
    <source>
        <strain evidence="1">IL203A</strain>
    </source>
</reference>
<gene>
    <name evidence="1" type="ORF">DHETER_LOCUS2417</name>
</gene>
<name>A0ACA9KR08_9GLOM</name>
<organism evidence="1 2">
    <name type="scientific">Dentiscutata heterogama</name>
    <dbReference type="NCBI Taxonomy" id="1316150"/>
    <lineage>
        <taxon>Eukaryota</taxon>
        <taxon>Fungi</taxon>
        <taxon>Fungi incertae sedis</taxon>
        <taxon>Mucoromycota</taxon>
        <taxon>Glomeromycotina</taxon>
        <taxon>Glomeromycetes</taxon>
        <taxon>Diversisporales</taxon>
        <taxon>Gigasporaceae</taxon>
        <taxon>Dentiscutata</taxon>
    </lineage>
</organism>
<comment type="caution">
    <text evidence="1">The sequence shown here is derived from an EMBL/GenBank/DDBJ whole genome shotgun (WGS) entry which is preliminary data.</text>
</comment>
<proteinExistence type="predicted"/>
<dbReference type="Proteomes" id="UP000789702">
    <property type="component" value="Unassembled WGS sequence"/>
</dbReference>
<accession>A0ACA9KR08</accession>